<accession>A0A1M5Z215</accession>
<dbReference type="EMBL" id="FQXV01000012">
    <property type="protein sequence ID" value="SHI18297.1"/>
    <property type="molecule type" value="Genomic_DNA"/>
</dbReference>
<evidence type="ECO:0000313" key="1">
    <source>
        <dbReference type="EMBL" id="SHI18297.1"/>
    </source>
</evidence>
<dbReference type="GO" id="GO:0046872">
    <property type="term" value="F:metal ion binding"/>
    <property type="evidence" value="ECO:0007669"/>
    <property type="project" value="InterPro"/>
</dbReference>
<keyword evidence="2" id="KW-1185">Reference proteome</keyword>
<dbReference type="Pfam" id="PF02583">
    <property type="entry name" value="Trns_repr_metal"/>
    <property type="match status" value="1"/>
</dbReference>
<dbReference type="InterPro" id="IPR003735">
    <property type="entry name" value="Metal_Tscrpt_repr"/>
</dbReference>
<protein>
    <submittedName>
        <fullName evidence="1">DNA-binding transcriptional regulator, FrmR family</fullName>
    </submittedName>
</protein>
<reference evidence="1 2" key="1">
    <citation type="submission" date="2016-11" db="EMBL/GenBank/DDBJ databases">
        <authorList>
            <person name="Jaros S."/>
            <person name="Januszkiewicz K."/>
            <person name="Wedrychowicz H."/>
        </authorList>
    </citation>
    <scope>NUCLEOTIDE SEQUENCE [LARGE SCALE GENOMIC DNA]</scope>
    <source>
        <strain evidence="1 2">DSM 10068</strain>
    </source>
</reference>
<sequence>MYTENFFNEKELRRHHDHEHDTAVAHSHDDALAGAHVHHTHAHTHTNSKAVLNRLSKLIGHLNAVKHMVEDGRDCSEVLIQLAAVRSAINATCKIILKDHIDHCIVDAVETGDTETIEELNRAIEILMK</sequence>
<keyword evidence="1" id="KW-0238">DNA-binding</keyword>
<evidence type="ECO:0000313" key="2">
    <source>
        <dbReference type="Proteomes" id="UP000183995"/>
    </source>
</evidence>
<dbReference type="CDD" id="cd10158">
    <property type="entry name" value="CsoR-like_DUF156_1"/>
    <property type="match status" value="1"/>
</dbReference>
<dbReference type="Proteomes" id="UP000183995">
    <property type="component" value="Unassembled WGS sequence"/>
</dbReference>
<gene>
    <name evidence="1" type="ORF">SAMN02745823_03128</name>
</gene>
<dbReference type="AlphaFoldDB" id="A0A1M5Z215"/>
<dbReference type="PANTHER" id="PTHR33677">
    <property type="entry name" value="TRANSCRIPTIONAL REPRESSOR FRMR-RELATED"/>
    <property type="match status" value="1"/>
</dbReference>
<dbReference type="STRING" id="1123282.SAMN02745823_03128"/>
<dbReference type="OrthoDB" id="9811244at2"/>
<dbReference type="Gene3D" id="1.20.58.1000">
    <property type="entry name" value="Metal-sensitive repressor, helix protomer"/>
    <property type="match status" value="1"/>
</dbReference>
<proteinExistence type="predicted"/>
<dbReference type="GO" id="GO:0045892">
    <property type="term" value="P:negative regulation of DNA-templated transcription"/>
    <property type="evidence" value="ECO:0007669"/>
    <property type="project" value="UniProtKB-ARBA"/>
</dbReference>
<dbReference type="RefSeq" id="WP_073080911.1">
    <property type="nucleotide sequence ID" value="NZ_FQXV01000012.1"/>
</dbReference>
<dbReference type="GO" id="GO:0003677">
    <property type="term" value="F:DNA binding"/>
    <property type="evidence" value="ECO:0007669"/>
    <property type="project" value="UniProtKB-KW"/>
</dbReference>
<dbReference type="InterPro" id="IPR038390">
    <property type="entry name" value="Metal_Tscrpt_repr_sf"/>
</dbReference>
<name>A0A1M5Z215_9FIRM</name>
<dbReference type="PANTHER" id="PTHR33677:SF3">
    <property type="entry name" value="COPPER-SENSING TRANSCRIPTIONAL REPRESSOR RICR"/>
    <property type="match status" value="1"/>
</dbReference>
<organism evidence="1 2">
    <name type="scientific">Sporobacter termitidis DSM 10068</name>
    <dbReference type="NCBI Taxonomy" id="1123282"/>
    <lineage>
        <taxon>Bacteria</taxon>
        <taxon>Bacillati</taxon>
        <taxon>Bacillota</taxon>
        <taxon>Clostridia</taxon>
        <taxon>Eubacteriales</taxon>
        <taxon>Oscillospiraceae</taxon>
        <taxon>Sporobacter</taxon>
    </lineage>
</organism>